<keyword evidence="1" id="KW-0812">Transmembrane</keyword>
<feature type="transmembrane region" description="Helical" evidence="1">
    <location>
        <begin position="312"/>
        <end position="332"/>
    </location>
</feature>
<dbReference type="AlphaFoldDB" id="A0AA36FUP7"/>
<keyword evidence="1" id="KW-1133">Transmembrane helix</keyword>
<feature type="transmembrane region" description="Helical" evidence="1">
    <location>
        <begin position="12"/>
        <end position="33"/>
    </location>
</feature>
<protein>
    <submittedName>
        <fullName evidence="2">Uncharacterized protein</fullName>
    </submittedName>
</protein>
<dbReference type="PANTHER" id="PTHR47521">
    <property type="entry name" value="SERPENTINE RECEPTOR, CLASS E (EPSILON)-RELATED"/>
    <property type="match status" value="1"/>
</dbReference>
<dbReference type="EMBL" id="CATQJA010001529">
    <property type="protein sequence ID" value="CAJ0567638.1"/>
    <property type="molecule type" value="Genomic_DNA"/>
</dbReference>
<dbReference type="PANTHER" id="PTHR47521:SF18">
    <property type="entry name" value="G PROTEIN-COUPLED RECEPTOR-RELATED"/>
    <property type="match status" value="1"/>
</dbReference>
<reference evidence="2" key="1">
    <citation type="submission" date="2023-06" db="EMBL/GenBank/DDBJ databases">
        <authorList>
            <person name="Delattre M."/>
        </authorList>
    </citation>
    <scope>NUCLEOTIDE SEQUENCE</scope>
    <source>
        <strain evidence="2">AF72</strain>
    </source>
</reference>
<feature type="transmembrane region" description="Helical" evidence="1">
    <location>
        <begin position="344"/>
        <end position="362"/>
    </location>
</feature>
<proteinExistence type="predicted"/>
<feature type="transmembrane region" description="Helical" evidence="1">
    <location>
        <begin position="143"/>
        <end position="163"/>
    </location>
</feature>
<comment type="caution">
    <text evidence="2">The sequence shown here is derived from an EMBL/GenBank/DDBJ whole genome shotgun (WGS) entry which is preliminary data.</text>
</comment>
<name>A0AA36FUP7_9BILA</name>
<keyword evidence="3" id="KW-1185">Reference proteome</keyword>
<accession>A0AA36FUP7</accession>
<evidence type="ECO:0000313" key="2">
    <source>
        <dbReference type="EMBL" id="CAJ0567638.1"/>
    </source>
</evidence>
<dbReference type="InterPro" id="IPR052860">
    <property type="entry name" value="NRL-GPCR1"/>
</dbReference>
<gene>
    <name evidence="2" type="ORF">MSPICULIGERA_LOCUS6182</name>
</gene>
<dbReference type="Proteomes" id="UP001177023">
    <property type="component" value="Unassembled WGS sequence"/>
</dbReference>
<organism evidence="2 3">
    <name type="scientific">Mesorhabditis spiculigera</name>
    <dbReference type="NCBI Taxonomy" id="96644"/>
    <lineage>
        <taxon>Eukaryota</taxon>
        <taxon>Metazoa</taxon>
        <taxon>Ecdysozoa</taxon>
        <taxon>Nematoda</taxon>
        <taxon>Chromadorea</taxon>
        <taxon>Rhabditida</taxon>
        <taxon>Rhabditina</taxon>
        <taxon>Rhabditomorpha</taxon>
        <taxon>Rhabditoidea</taxon>
        <taxon>Rhabditidae</taxon>
        <taxon>Mesorhabditinae</taxon>
        <taxon>Mesorhabditis</taxon>
    </lineage>
</organism>
<keyword evidence="1" id="KW-0472">Membrane</keyword>
<evidence type="ECO:0000313" key="3">
    <source>
        <dbReference type="Proteomes" id="UP001177023"/>
    </source>
</evidence>
<sequence>MDELIRTLVTCAKINICICCVFVTALLHMYTRILNSKTFCHPNLRFLLLCQPWANWIGIFSKTLWNLIDLFAIPCEKTFYQFIQNLTLMSVVNATCMMLPISFERLIATAFPEKYDLSNFLSLGVYSLCFRHGGVYQEFTKELFYFWIAILVCAQMVLTVLAHEVPKQELFRMLGRQTIVGSDKAVPLSINGERMIFTPAEERERYFRMYTQAHDTTAKGQISTWQLVDSTGSRQVPAQTLPMPELMVFLICAKVIICFSLIFLTILLQIYTRILSRYLFRKAVAKRSTSLAERYQTLESVRSAHLLKYISIYKTTTNFLSFFLYFLCFNVAADVSELTADMFYFWIVVQVSAQMVLTVMAHEVPKQELFRMLGRRTIAASDNSGVGNVA</sequence>
<feature type="non-terminal residue" evidence="2">
    <location>
        <position position="1"/>
    </location>
</feature>
<evidence type="ECO:0000256" key="1">
    <source>
        <dbReference type="SAM" id="Phobius"/>
    </source>
</evidence>
<feature type="transmembrane region" description="Helical" evidence="1">
    <location>
        <begin position="246"/>
        <end position="271"/>
    </location>
</feature>